<feature type="domain" description="Peptidase M14" evidence="5">
    <location>
        <begin position="33"/>
        <end position="321"/>
    </location>
</feature>
<comment type="similarity">
    <text evidence="2 3">Belongs to the peptidase M14 family.</text>
</comment>
<dbReference type="InterPro" id="IPR000834">
    <property type="entry name" value="Peptidase_M14"/>
</dbReference>
<dbReference type="AlphaFoldDB" id="A0A7V2ZLF7"/>
<dbReference type="PANTHER" id="PTHR11705">
    <property type="entry name" value="PROTEASE FAMILY M14 CARBOXYPEPTIDASE A,B"/>
    <property type="match status" value="1"/>
</dbReference>
<protein>
    <recommendedName>
        <fullName evidence="5">Peptidase M14 domain-containing protein</fullName>
    </recommendedName>
</protein>
<dbReference type="GO" id="GO:0006508">
    <property type="term" value="P:proteolysis"/>
    <property type="evidence" value="ECO:0007669"/>
    <property type="project" value="InterPro"/>
</dbReference>
<proteinExistence type="inferred from homology"/>
<name>A0A7V2ZLF7_9BACT</name>
<evidence type="ECO:0000313" key="6">
    <source>
        <dbReference type="EMBL" id="HFI92154.1"/>
    </source>
</evidence>
<dbReference type="CDD" id="cd06241">
    <property type="entry name" value="M14-like"/>
    <property type="match status" value="1"/>
</dbReference>
<organism evidence="6">
    <name type="scientific">Ignavibacterium album</name>
    <dbReference type="NCBI Taxonomy" id="591197"/>
    <lineage>
        <taxon>Bacteria</taxon>
        <taxon>Pseudomonadati</taxon>
        <taxon>Ignavibacteriota</taxon>
        <taxon>Ignavibacteria</taxon>
        <taxon>Ignavibacteriales</taxon>
        <taxon>Ignavibacteriaceae</taxon>
        <taxon>Ignavibacterium</taxon>
    </lineage>
</organism>
<reference evidence="6" key="1">
    <citation type="journal article" date="2020" name="mSystems">
        <title>Genome- and Community-Level Interaction Insights into Carbon Utilization and Element Cycling Functions of Hydrothermarchaeota in Hydrothermal Sediment.</title>
        <authorList>
            <person name="Zhou Z."/>
            <person name="Liu Y."/>
            <person name="Xu W."/>
            <person name="Pan J."/>
            <person name="Luo Z.H."/>
            <person name="Li M."/>
        </authorList>
    </citation>
    <scope>NUCLEOTIDE SEQUENCE [LARGE SCALE GENOMIC DNA]</scope>
    <source>
        <strain evidence="6">SpSt-479</strain>
    </source>
</reference>
<dbReference type="PROSITE" id="PS52035">
    <property type="entry name" value="PEPTIDASE_M14"/>
    <property type="match status" value="1"/>
</dbReference>
<evidence type="ECO:0000259" key="5">
    <source>
        <dbReference type="PROSITE" id="PS52035"/>
    </source>
</evidence>
<dbReference type="GO" id="GO:0008270">
    <property type="term" value="F:zinc ion binding"/>
    <property type="evidence" value="ECO:0007669"/>
    <property type="project" value="InterPro"/>
</dbReference>
<dbReference type="GO" id="GO:0005615">
    <property type="term" value="C:extracellular space"/>
    <property type="evidence" value="ECO:0007669"/>
    <property type="project" value="TreeGrafter"/>
</dbReference>
<keyword evidence="4" id="KW-0732">Signal</keyword>
<evidence type="ECO:0000256" key="3">
    <source>
        <dbReference type="PROSITE-ProRule" id="PRU01379"/>
    </source>
</evidence>
<accession>A0A7V2ZLF7</accession>
<gene>
    <name evidence="6" type="ORF">ENS31_11615</name>
</gene>
<dbReference type="EMBL" id="DSUJ01000010">
    <property type="protein sequence ID" value="HFI92154.1"/>
    <property type="molecule type" value="Genomic_DNA"/>
</dbReference>
<feature type="chain" id="PRO_5030969648" description="Peptidase M14 domain-containing protein" evidence="4">
    <location>
        <begin position="19"/>
        <end position="589"/>
    </location>
</feature>
<dbReference type="PANTHER" id="PTHR11705:SF145">
    <property type="entry name" value="PEPTIDASE M14 CARBOXYPEPTIDASE A DOMAIN-CONTAINING PROTEIN"/>
    <property type="match status" value="1"/>
</dbReference>
<evidence type="ECO:0000256" key="1">
    <source>
        <dbReference type="ARBA" id="ARBA00001947"/>
    </source>
</evidence>
<evidence type="ECO:0000256" key="2">
    <source>
        <dbReference type="ARBA" id="ARBA00005988"/>
    </source>
</evidence>
<feature type="signal peptide" evidence="4">
    <location>
        <begin position="1"/>
        <end position="18"/>
    </location>
</feature>
<comment type="caution">
    <text evidence="6">The sequence shown here is derived from an EMBL/GenBank/DDBJ whole genome shotgun (WGS) entry which is preliminary data.</text>
</comment>
<sequence>MNIKVFIFLAIVSISSFAQNDWQTRFEISGFVSTSDYEETMKYFQRLDEVSDYADLFGFGRSPQGRDLNCLLVTKEDKTLIEQRIGEGKKPLEKAILLIINGIHSGEIEGKDASMILLREILITKEKEYLLDSINLLVVPIFNVDGHERKSKYNRINQNGPEEMGWRTTAQNYNLNRDWMKADSPEMQSMLVLISTWHPDFIIDTHTTDVADYQYSVTYQVERFANIDSQLGSWLSEKFVPYLEDKVTQKGFLIFPYVSLKNWSAGLDSGITDWASSPRLSTGYFALRNRPSLLVETHMIKPYKERVYATKAVLETTFEFLRNNSKEILTLNQNADRNSVKNFHYDKKFLPIKFNLSEKFDDVIFKGYEYKKEPSEISGTDKIVYTNNPKEFKLKFYRDVIVADSIQIPDYYIIPAEWSALVDRMAFHGIQFFKSDYDTIVTVERYRFKNVKFSNNSYEGRQRVSFEVESFEEEVNIPAGSLIIPTNQRTIKIIAHLLEPKCEDSFVQWGFMNQIFEQKEYFENYVMEKIAEEMLAKDSNIRKEFEEKLKNDESFRNNSYERLNFFYKRSPYWDRNLNVYPIMKLTLKF</sequence>
<dbReference type="Pfam" id="PF00246">
    <property type="entry name" value="Peptidase_M14"/>
    <property type="match status" value="1"/>
</dbReference>
<dbReference type="Gene3D" id="3.40.630.10">
    <property type="entry name" value="Zn peptidases"/>
    <property type="match status" value="1"/>
</dbReference>
<dbReference type="SUPFAM" id="SSF53187">
    <property type="entry name" value="Zn-dependent exopeptidases"/>
    <property type="match status" value="1"/>
</dbReference>
<dbReference type="GO" id="GO:0004181">
    <property type="term" value="F:metallocarboxypeptidase activity"/>
    <property type="evidence" value="ECO:0007669"/>
    <property type="project" value="InterPro"/>
</dbReference>
<feature type="active site" description="Proton donor/acceptor" evidence="3">
    <location>
        <position position="296"/>
    </location>
</feature>
<comment type="cofactor">
    <cofactor evidence="1">
        <name>Zn(2+)</name>
        <dbReference type="ChEBI" id="CHEBI:29105"/>
    </cofactor>
</comment>
<evidence type="ECO:0000256" key="4">
    <source>
        <dbReference type="SAM" id="SignalP"/>
    </source>
</evidence>